<dbReference type="EMBL" id="CP029347">
    <property type="protein sequence ID" value="AWL12845.1"/>
    <property type="molecule type" value="Genomic_DNA"/>
</dbReference>
<protein>
    <recommendedName>
        <fullName evidence="9">Lipid A biosynthesis acyltransferase</fullName>
        <ecNumber evidence="9">2.3.1.241</ecNumber>
    </recommendedName>
    <alternativeName>
        <fullName evidence="9">Kdo(2)-lipid IV(A) acyltransferase</fullName>
    </alternativeName>
</protein>
<dbReference type="PANTHER" id="PTHR30606">
    <property type="entry name" value="LIPID A BIOSYNTHESIS LAUROYL ACYLTRANSFERASE"/>
    <property type="match status" value="1"/>
</dbReference>
<feature type="transmembrane region" description="Helical" evidence="9">
    <location>
        <begin position="18"/>
        <end position="37"/>
    </location>
</feature>
<evidence type="ECO:0000313" key="11">
    <source>
        <dbReference type="Proteomes" id="UP000245728"/>
    </source>
</evidence>
<keyword evidence="3 9" id="KW-0808">Transferase</keyword>
<dbReference type="GO" id="GO:0005886">
    <property type="term" value="C:plasma membrane"/>
    <property type="evidence" value="ECO:0007669"/>
    <property type="project" value="UniProtKB-SubCell"/>
</dbReference>
<dbReference type="Pfam" id="PF03279">
    <property type="entry name" value="Lip_A_acyltrans"/>
    <property type="match status" value="1"/>
</dbReference>
<keyword evidence="5 9" id="KW-0448">Lipopolysaccharide biosynthesis</keyword>
<evidence type="ECO:0000256" key="3">
    <source>
        <dbReference type="ARBA" id="ARBA00022679"/>
    </source>
</evidence>
<dbReference type="GO" id="GO:0036104">
    <property type="term" value="P:Kdo2-lipid A biosynthetic process"/>
    <property type="evidence" value="ECO:0007669"/>
    <property type="project" value="UniProtKB-UniRule"/>
</dbReference>
<comment type="function">
    <text evidence="9">Catalyzes the transfer of an acyl chain from an acyl-[acyl-carrier-protein] (ACP) to a Kdo(2)-lipid IV(A) to form a Kdo(2)-(acyl)-lipid IV(A).</text>
</comment>
<feature type="short sequence motif" description="HXXXXD motif" evidence="9">
    <location>
        <begin position="133"/>
        <end position="138"/>
    </location>
</feature>
<comment type="catalytic activity">
    <reaction evidence="9">
        <text>an alpha-Kdo-(2-&gt;4)-alpha-Kdo-(2-&gt;6)-lipid IVA + a fatty acyl-[ACP] = an alpha-Kdo-(2-&gt;4)-alpha-Kdo-(2-&gt;6)-(acyl)-lipid IVA + holo-[ACP]</text>
        <dbReference type="Rhea" id="RHEA:69396"/>
        <dbReference type="Rhea" id="RHEA-COMP:9685"/>
        <dbReference type="Rhea" id="RHEA-COMP:14125"/>
        <dbReference type="ChEBI" id="CHEBI:64479"/>
        <dbReference type="ChEBI" id="CHEBI:138651"/>
        <dbReference type="ChEBI" id="CHEBI:176429"/>
        <dbReference type="ChEBI" id="CHEBI:176430"/>
        <dbReference type="EC" id="2.3.1.241"/>
    </reaction>
</comment>
<dbReference type="CDD" id="cd07984">
    <property type="entry name" value="LPLAT_LABLAT-like"/>
    <property type="match status" value="1"/>
</dbReference>
<comment type="subcellular location">
    <subcellularLocation>
        <location evidence="9">Cell inner membrane</location>
        <topology evidence="9">Single-pass membrane protein</topology>
    </subcellularLocation>
</comment>
<dbReference type="GO" id="GO:0009245">
    <property type="term" value="P:lipid A biosynthetic process"/>
    <property type="evidence" value="ECO:0007669"/>
    <property type="project" value="InterPro"/>
</dbReference>
<evidence type="ECO:0000256" key="8">
    <source>
        <dbReference type="ARBA" id="ARBA00023315"/>
    </source>
</evidence>
<dbReference type="GO" id="GO:0009103">
    <property type="term" value="P:lipopolysaccharide biosynthetic process"/>
    <property type="evidence" value="ECO:0007669"/>
    <property type="project" value="UniProtKB-UniRule"/>
</dbReference>
<dbReference type="EC" id="2.3.1.241" evidence="9"/>
<dbReference type="KEGG" id="salh:HMF8227_02393"/>
<dbReference type="UniPathway" id="UPA00360">
    <property type="reaction ID" value="UER00485"/>
</dbReference>
<comment type="similarity">
    <text evidence="9">Belongs to the LpxL/LpxM/LpxP family.</text>
</comment>
<keyword evidence="11" id="KW-1185">Reference proteome</keyword>
<keyword evidence="7 9" id="KW-0472">Membrane</keyword>
<keyword evidence="8 9" id="KW-0012">Acyltransferase</keyword>
<reference evidence="10 11" key="1">
    <citation type="submission" date="2018-05" db="EMBL/GenBank/DDBJ databases">
        <title>Salinimonas sp. HMF8227 Genome sequencing and assembly.</title>
        <authorList>
            <person name="Kang H."/>
            <person name="Kang J."/>
            <person name="Cha I."/>
            <person name="Kim H."/>
            <person name="Joh K."/>
        </authorList>
    </citation>
    <scope>NUCLEOTIDE SEQUENCE [LARGE SCALE GENOMIC DNA]</scope>
    <source>
        <strain evidence="10 11">HMF8227</strain>
    </source>
</reference>
<proteinExistence type="inferred from homology"/>
<evidence type="ECO:0000256" key="6">
    <source>
        <dbReference type="ARBA" id="ARBA00022989"/>
    </source>
</evidence>
<evidence type="ECO:0000313" key="10">
    <source>
        <dbReference type="EMBL" id="AWL12845.1"/>
    </source>
</evidence>
<dbReference type="GO" id="GO:0008913">
    <property type="term" value="F:Kdo2-lipid IVA acyltransferase activity"/>
    <property type="evidence" value="ECO:0007669"/>
    <property type="project" value="UniProtKB-EC"/>
</dbReference>
<dbReference type="InterPro" id="IPR004960">
    <property type="entry name" value="LipA_acyltrans"/>
</dbReference>
<name>A0A2S2E5B0_9ALTE</name>
<evidence type="ECO:0000256" key="4">
    <source>
        <dbReference type="ARBA" id="ARBA00022692"/>
    </source>
</evidence>
<gene>
    <name evidence="9 10" type="primary">lpxL</name>
    <name evidence="10" type="ORF">HMF8227_02393</name>
</gene>
<evidence type="ECO:0000256" key="7">
    <source>
        <dbReference type="ARBA" id="ARBA00023136"/>
    </source>
</evidence>
<evidence type="ECO:0000256" key="1">
    <source>
        <dbReference type="ARBA" id="ARBA00022475"/>
    </source>
</evidence>
<dbReference type="PIRSF" id="PIRSF026649">
    <property type="entry name" value="MsbB"/>
    <property type="match status" value="1"/>
</dbReference>
<comment type="pathway">
    <text evidence="9">Bacterial outer membrane biogenesis; lipopolysaccharide biosynthesis.</text>
</comment>
<organism evidence="10 11">
    <name type="scientific">Saliniradius amylolyticus</name>
    <dbReference type="NCBI Taxonomy" id="2183582"/>
    <lineage>
        <taxon>Bacteria</taxon>
        <taxon>Pseudomonadati</taxon>
        <taxon>Pseudomonadota</taxon>
        <taxon>Gammaproteobacteria</taxon>
        <taxon>Alteromonadales</taxon>
        <taxon>Alteromonadaceae</taxon>
        <taxon>Saliniradius</taxon>
    </lineage>
</organism>
<keyword evidence="2 9" id="KW-0997">Cell inner membrane</keyword>
<dbReference type="Proteomes" id="UP000245728">
    <property type="component" value="Chromosome"/>
</dbReference>
<dbReference type="RefSeq" id="WP_420820531.1">
    <property type="nucleotide sequence ID" value="NZ_CP029347.1"/>
</dbReference>
<keyword evidence="6 9" id="KW-1133">Transmembrane helix</keyword>
<dbReference type="PANTHER" id="PTHR30606:SF9">
    <property type="entry name" value="LIPID A BIOSYNTHESIS LAUROYLTRANSFERASE"/>
    <property type="match status" value="1"/>
</dbReference>
<evidence type="ECO:0000256" key="5">
    <source>
        <dbReference type="ARBA" id="ARBA00022985"/>
    </source>
</evidence>
<dbReference type="UniPathway" id="UPA00030"/>
<evidence type="ECO:0000256" key="2">
    <source>
        <dbReference type="ARBA" id="ARBA00022519"/>
    </source>
</evidence>
<dbReference type="InterPro" id="IPR011920">
    <property type="entry name" value="Lipid_A_LpxL_LpxP"/>
</dbReference>
<sequence length="307" mass="35968">MHIQQPQFQLAFLHPRYWGTWFSVALLYGISWLPYPLQMGMGKGIGRLFFRLLKSRRKVAERNLELAFPNMTETERQRLLRANFDNAGMALFEAGMGWWWPQWRLRKHGKITGLEHIQRIQKQGKGILAIAIHNMNIELNCTILGLQQPSVVFYRMHNNPLMEYFQFRGRSRANKYMIHKKGVREMIQALNDGEVCAYLPDQDYGPRRCEFVPFFGVKKTATTTGTLLFAKQADCETVFLLPLRTDKGYEIRVLPGLENFPSGDDRADLIRLNGQIEKMVLEAPEQYLWMHKRFKTRPPEEPQSLYQ</sequence>
<dbReference type="HAMAP" id="MF_01942">
    <property type="entry name" value="Lipid_A_LpxL_LpxP"/>
    <property type="match status" value="1"/>
</dbReference>
<evidence type="ECO:0000256" key="9">
    <source>
        <dbReference type="HAMAP-Rule" id="MF_01942"/>
    </source>
</evidence>
<keyword evidence="4 9" id="KW-0812">Transmembrane</keyword>
<accession>A0A2S2E5B0</accession>
<dbReference type="NCBIfam" id="TIGR02207">
    <property type="entry name" value="lipid_A_htrB"/>
    <property type="match status" value="1"/>
</dbReference>
<comment type="pathway">
    <text evidence="9">Glycolipid biosynthesis; KDO(2)-lipid A biosynthesis; KDO(2)-lipid A from CMP-3-deoxy-D-manno-octulosonate and lipid IV(A): step 3/4.</text>
</comment>
<keyword evidence="1 9" id="KW-1003">Cell membrane</keyword>
<dbReference type="AlphaFoldDB" id="A0A2S2E5B0"/>